<organism evidence="3 4">
    <name type="scientific">Orlajensenia flava</name>
    <dbReference type="NCBI Taxonomy" id="2565934"/>
    <lineage>
        <taxon>Bacteria</taxon>
        <taxon>Bacillati</taxon>
        <taxon>Actinomycetota</taxon>
        <taxon>Actinomycetes</taxon>
        <taxon>Micrococcales</taxon>
        <taxon>Microbacteriaceae</taxon>
        <taxon>Orlajensenia</taxon>
    </lineage>
</organism>
<feature type="domain" description="PPM-type phosphatase" evidence="2">
    <location>
        <begin position="18"/>
        <end position="252"/>
    </location>
</feature>
<proteinExistence type="predicted"/>
<feature type="compositionally biased region" description="Basic and acidic residues" evidence="1">
    <location>
        <begin position="260"/>
        <end position="269"/>
    </location>
</feature>
<dbReference type="OrthoDB" id="9801841at2"/>
<dbReference type="AlphaFoldDB" id="A0A4S4G032"/>
<evidence type="ECO:0000259" key="2">
    <source>
        <dbReference type="PROSITE" id="PS51746"/>
    </source>
</evidence>
<dbReference type="InterPro" id="IPR001932">
    <property type="entry name" value="PPM-type_phosphatase-like_dom"/>
</dbReference>
<protein>
    <submittedName>
        <fullName evidence="3">Serine/threonine-protein phosphatase</fullName>
    </submittedName>
</protein>
<dbReference type="Gene3D" id="3.60.40.10">
    <property type="entry name" value="PPM-type phosphatase domain"/>
    <property type="match status" value="1"/>
</dbReference>
<name>A0A4S4G032_9MICO</name>
<dbReference type="InterPro" id="IPR036457">
    <property type="entry name" value="PPM-type-like_dom_sf"/>
</dbReference>
<dbReference type="EMBL" id="SSSN01000003">
    <property type="protein sequence ID" value="THG35842.1"/>
    <property type="molecule type" value="Genomic_DNA"/>
</dbReference>
<evidence type="ECO:0000313" key="3">
    <source>
        <dbReference type="EMBL" id="THG35842.1"/>
    </source>
</evidence>
<comment type="caution">
    <text evidence="3">The sequence shown here is derived from an EMBL/GenBank/DDBJ whole genome shotgun (WGS) entry which is preliminary data.</text>
</comment>
<dbReference type="Pfam" id="PF13672">
    <property type="entry name" value="PP2C_2"/>
    <property type="match status" value="1"/>
</dbReference>
<accession>A0A4S4G032</accession>
<keyword evidence="4" id="KW-1185">Reference proteome</keyword>
<evidence type="ECO:0000313" key="4">
    <source>
        <dbReference type="Proteomes" id="UP000307380"/>
    </source>
</evidence>
<dbReference type="PROSITE" id="PS51746">
    <property type="entry name" value="PPM_2"/>
    <property type="match status" value="1"/>
</dbReference>
<gene>
    <name evidence="3" type="ORF">E6C70_02335</name>
</gene>
<dbReference type="SUPFAM" id="SSF81606">
    <property type="entry name" value="PP2C-like"/>
    <property type="match status" value="1"/>
</dbReference>
<evidence type="ECO:0000256" key="1">
    <source>
        <dbReference type="SAM" id="MobiDB-lite"/>
    </source>
</evidence>
<dbReference type="CDD" id="cd00143">
    <property type="entry name" value="PP2Cc"/>
    <property type="match status" value="1"/>
</dbReference>
<dbReference type="SMART" id="SM00332">
    <property type="entry name" value="PP2Cc"/>
    <property type="match status" value="1"/>
</dbReference>
<reference evidence="3 4" key="1">
    <citation type="submission" date="2019-04" db="EMBL/GenBank/DDBJ databases">
        <authorList>
            <person name="Jiang L."/>
        </authorList>
    </citation>
    <scope>NUCLEOTIDE SEQUENCE [LARGE SCALE GENOMIC DNA]</scope>
    <source>
        <strain evidence="3 4">YIM 131861</strain>
    </source>
</reference>
<sequence length="286" mass="29474">MTLGRAALATGRGPVEVRVDAATHTGLVRPANEDSLLAELPVYLVADGMGGHDRGDVASRTAVAVFRERIAPGAPSTPDAVLATIAAANSAVRALSDASDEGTRVAGTTLAGVALVDAGDRDRLYWMAFNVGDSRVYTWDGRALEQLSVDHSAVQELIDAGVIDEGQAAAHPDRNVITRALGADADVDADVWLLPATGDTNFLICSDGLSKELDDERIALVLATRERAAAALVASAVGAGGRDNVTVVTVEVTGPDGGDDPDRTGDRGARGGWSGEDTTPRLVRGS</sequence>
<feature type="region of interest" description="Disordered" evidence="1">
    <location>
        <begin position="251"/>
        <end position="286"/>
    </location>
</feature>
<dbReference type="SMART" id="SM00331">
    <property type="entry name" value="PP2C_SIG"/>
    <property type="match status" value="1"/>
</dbReference>
<dbReference type="Proteomes" id="UP000307380">
    <property type="component" value="Unassembled WGS sequence"/>
</dbReference>